<protein>
    <recommendedName>
        <fullName evidence="1">HTH cro/C1-type domain-containing protein</fullName>
    </recommendedName>
</protein>
<dbReference type="SMART" id="SM00530">
    <property type="entry name" value="HTH_XRE"/>
    <property type="match status" value="1"/>
</dbReference>
<evidence type="ECO:0000313" key="2">
    <source>
        <dbReference type="EMBL" id="OUR97194.1"/>
    </source>
</evidence>
<dbReference type="PROSITE" id="PS50943">
    <property type="entry name" value="HTH_CROC1"/>
    <property type="match status" value="1"/>
</dbReference>
<dbReference type="GO" id="GO:0003677">
    <property type="term" value="F:DNA binding"/>
    <property type="evidence" value="ECO:0007669"/>
    <property type="project" value="InterPro"/>
</dbReference>
<evidence type="ECO:0000259" key="1">
    <source>
        <dbReference type="PROSITE" id="PS50943"/>
    </source>
</evidence>
<dbReference type="EMBL" id="MAAO01000006">
    <property type="protein sequence ID" value="OUR97194.1"/>
    <property type="molecule type" value="Genomic_DNA"/>
</dbReference>
<dbReference type="Pfam" id="PF01381">
    <property type="entry name" value="HTH_3"/>
    <property type="match status" value="1"/>
</dbReference>
<proteinExistence type="predicted"/>
<accession>A0A1Y5F8T4</accession>
<dbReference type="InterPro" id="IPR010982">
    <property type="entry name" value="Lambda_DNA-bd_dom_sf"/>
</dbReference>
<organism evidence="2 3">
    <name type="scientific">Halobacteriovorax marinus</name>
    <dbReference type="NCBI Taxonomy" id="97084"/>
    <lineage>
        <taxon>Bacteria</taxon>
        <taxon>Pseudomonadati</taxon>
        <taxon>Bdellovibrionota</taxon>
        <taxon>Bacteriovoracia</taxon>
        <taxon>Bacteriovoracales</taxon>
        <taxon>Halobacteriovoraceae</taxon>
        <taxon>Halobacteriovorax</taxon>
    </lineage>
</organism>
<name>A0A1Y5F8T4_9BACT</name>
<evidence type="ECO:0000313" key="3">
    <source>
        <dbReference type="Proteomes" id="UP000196531"/>
    </source>
</evidence>
<dbReference type="Proteomes" id="UP000196531">
    <property type="component" value="Unassembled WGS sequence"/>
</dbReference>
<reference evidence="3" key="1">
    <citation type="journal article" date="2017" name="Proc. Natl. Acad. Sci. U.S.A.">
        <title>Simulation of Deepwater Horizon oil plume reveals substrate specialization within a complex community of hydrocarbon-degraders.</title>
        <authorList>
            <person name="Hu P."/>
            <person name="Dubinsky E.A."/>
            <person name="Probst A.J."/>
            <person name="Wang J."/>
            <person name="Sieber C.M.K."/>
            <person name="Tom L.M."/>
            <person name="Gardinali P."/>
            <person name="Banfield J.F."/>
            <person name="Atlas R.M."/>
            <person name="Andersen G.L."/>
        </authorList>
    </citation>
    <scope>NUCLEOTIDE SEQUENCE [LARGE SCALE GENOMIC DNA]</scope>
</reference>
<gene>
    <name evidence="2" type="ORF">A9Q84_12775</name>
</gene>
<dbReference type="InterPro" id="IPR001387">
    <property type="entry name" value="Cro/C1-type_HTH"/>
</dbReference>
<feature type="domain" description="HTH cro/C1-type" evidence="1">
    <location>
        <begin position="11"/>
        <end position="68"/>
    </location>
</feature>
<dbReference type="AlphaFoldDB" id="A0A1Y5F8T4"/>
<comment type="caution">
    <text evidence="2">The sequence shown here is derived from an EMBL/GenBank/DDBJ whole genome shotgun (WGS) entry which is preliminary data.</text>
</comment>
<sequence>MRCFEHIAKLIRTKRINHTKGYSQSELSNLLGYKNGQFISNVERALCNIPLKMLKKVSEVLDIDPSELKEAILKDHDQTLENYLKLEGASEMMPNSVKKAPVVAAHL</sequence>
<dbReference type="Gene3D" id="1.10.260.40">
    <property type="entry name" value="lambda repressor-like DNA-binding domains"/>
    <property type="match status" value="1"/>
</dbReference>
<dbReference type="SUPFAM" id="SSF47413">
    <property type="entry name" value="lambda repressor-like DNA-binding domains"/>
    <property type="match status" value="1"/>
</dbReference>